<evidence type="ECO:0000313" key="5">
    <source>
        <dbReference type="Proteomes" id="UP000295601"/>
    </source>
</evidence>
<dbReference type="PANTHER" id="PTHR48107">
    <property type="entry name" value="NADPH-DEPENDENT ALDEHYDE REDUCTASE-LIKE PROTEIN, CHLOROPLASTIC-RELATED"/>
    <property type="match status" value="1"/>
</dbReference>
<dbReference type="PRINTS" id="PR00080">
    <property type="entry name" value="SDRFAMILY"/>
</dbReference>
<name>A0A4R6S985_9MICO</name>
<sequence>MTSTPSSASPHSQRVALVTGGSGGIGKAVVQRLAADGYALGIHFASNRSAADALVREVTDAGGQAIAVSGDVGDEADMIRAFDAVTHSLGGIDVVVNTAGIMLLSPIATLDLADLDRMHHTNIRGTFVVNQLAANRVRRGGAIINFSTSVTRTQFPAYGAYVASKAAVESLTLVLARELQGADITVNAVAPGPTATPLFLDGKDEATVAKLASAVPLGRLGEPEDIAETVAFLAGPGRWVNGQVIFANGGLA</sequence>
<dbReference type="Pfam" id="PF13561">
    <property type="entry name" value="adh_short_C2"/>
    <property type="match status" value="1"/>
</dbReference>
<dbReference type="AlphaFoldDB" id="A0A4R6S985"/>
<dbReference type="RefSeq" id="WP_133615456.1">
    <property type="nucleotide sequence ID" value="NZ_CP080492.1"/>
</dbReference>
<dbReference type="SMART" id="SM00822">
    <property type="entry name" value="PKS_KR"/>
    <property type="match status" value="1"/>
</dbReference>
<comment type="caution">
    <text evidence="4">The sequence shown here is derived from an EMBL/GenBank/DDBJ whole genome shotgun (WGS) entry which is preliminary data.</text>
</comment>
<keyword evidence="2" id="KW-0560">Oxidoreductase</keyword>
<evidence type="ECO:0000313" key="4">
    <source>
        <dbReference type="EMBL" id="TDP95476.1"/>
    </source>
</evidence>
<dbReference type="Gene3D" id="3.40.50.720">
    <property type="entry name" value="NAD(P)-binding Rossmann-like Domain"/>
    <property type="match status" value="1"/>
</dbReference>
<dbReference type="InterPro" id="IPR002347">
    <property type="entry name" value="SDR_fam"/>
</dbReference>
<accession>A0A4R6S985</accession>
<dbReference type="FunFam" id="3.40.50.720:FF:000084">
    <property type="entry name" value="Short-chain dehydrogenase reductase"/>
    <property type="match status" value="1"/>
</dbReference>
<dbReference type="OrthoDB" id="517007at2"/>
<comment type="similarity">
    <text evidence="1">Belongs to the short-chain dehydrogenases/reductases (SDR) family.</text>
</comment>
<evidence type="ECO:0000256" key="1">
    <source>
        <dbReference type="ARBA" id="ARBA00006484"/>
    </source>
</evidence>
<evidence type="ECO:0000256" key="2">
    <source>
        <dbReference type="ARBA" id="ARBA00023002"/>
    </source>
</evidence>
<feature type="domain" description="Ketoreductase" evidence="3">
    <location>
        <begin position="14"/>
        <end position="192"/>
    </location>
</feature>
<protein>
    <submittedName>
        <fullName evidence="4">3-oxoacyl-[acyl-carrier protein] reductase</fullName>
    </submittedName>
</protein>
<dbReference type="SUPFAM" id="SSF51735">
    <property type="entry name" value="NAD(P)-binding Rossmann-fold domains"/>
    <property type="match status" value="1"/>
</dbReference>
<dbReference type="GO" id="GO:0016614">
    <property type="term" value="F:oxidoreductase activity, acting on CH-OH group of donors"/>
    <property type="evidence" value="ECO:0007669"/>
    <property type="project" value="UniProtKB-ARBA"/>
</dbReference>
<dbReference type="InterPro" id="IPR057326">
    <property type="entry name" value="KR_dom"/>
</dbReference>
<dbReference type="Proteomes" id="UP000295601">
    <property type="component" value="Unassembled WGS sequence"/>
</dbReference>
<gene>
    <name evidence="4" type="ORF">EDF62_0165</name>
</gene>
<reference evidence="4 5" key="1">
    <citation type="submission" date="2019-03" db="EMBL/GenBank/DDBJ databases">
        <title>Genomic analyses of the natural microbiome of Caenorhabditis elegans.</title>
        <authorList>
            <person name="Samuel B."/>
        </authorList>
    </citation>
    <scope>NUCLEOTIDE SEQUENCE [LARGE SCALE GENOMIC DNA]</scope>
    <source>
        <strain evidence="4 5">JUb18</strain>
    </source>
</reference>
<dbReference type="PRINTS" id="PR00081">
    <property type="entry name" value="GDHRDH"/>
</dbReference>
<dbReference type="PANTHER" id="PTHR48107:SF7">
    <property type="entry name" value="RE15974P"/>
    <property type="match status" value="1"/>
</dbReference>
<proteinExistence type="inferred from homology"/>
<keyword evidence="5" id="KW-1185">Reference proteome</keyword>
<dbReference type="InterPro" id="IPR036291">
    <property type="entry name" value="NAD(P)-bd_dom_sf"/>
</dbReference>
<dbReference type="EMBL" id="SNYA01000001">
    <property type="protein sequence ID" value="TDP95476.1"/>
    <property type="molecule type" value="Genomic_DNA"/>
</dbReference>
<evidence type="ECO:0000259" key="3">
    <source>
        <dbReference type="SMART" id="SM00822"/>
    </source>
</evidence>
<organism evidence="4 5">
    <name type="scientific">Leucobacter luti</name>
    <dbReference type="NCBI Taxonomy" id="340320"/>
    <lineage>
        <taxon>Bacteria</taxon>
        <taxon>Bacillati</taxon>
        <taxon>Actinomycetota</taxon>
        <taxon>Actinomycetes</taxon>
        <taxon>Micrococcales</taxon>
        <taxon>Microbacteriaceae</taxon>
        <taxon>Leucobacter</taxon>
    </lineage>
</organism>